<dbReference type="EMBL" id="CP056030">
    <property type="protein sequence ID" value="QKZ05101.1"/>
    <property type="molecule type" value="Genomic_DNA"/>
</dbReference>
<proteinExistence type="predicted"/>
<dbReference type="GO" id="GO:0006313">
    <property type="term" value="P:DNA transposition"/>
    <property type="evidence" value="ECO:0007669"/>
    <property type="project" value="InterPro"/>
</dbReference>
<sequence length="152" mass="17261">MNGKCRAFSLRTGRFSQCGQIYTVTTVTEGRIAHFEDLGLGRLLVKEMRAVEQAGRLSSLAWVVMPDHLHWLFELRSGSLGDVVGRVKARSGYAINTRLALQGPLWQKGYYDRALRKEEDLRQAARYIIANPLRAGLVQRVADYPLWDAVWL</sequence>
<dbReference type="InterPro" id="IPR036515">
    <property type="entry name" value="Transposase_17_sf"/>
</dbReference>
<dbReference type="RefSeq" id="WP_158159201.1">
    <property type="nucleotide sequence ID" value="NZ_CP056030.1"/>
</dbReference>
<evidence type="ECO:0000313" key="3">
    <source>
        <dbReference type="Proteomes" id="UP000509568"/>
    </source>
</evidence>
<dbReference type="Gene3D" id="3.30.70.1290">
    <property type="entry name" value="Transposase IS200-like"/>
    <property type="match status" value="1"/>
</dbReference>
<dbReference type="AlphaFoldDB" id="A0A7D5D9Z2"/>
<keyword evidence="3" id="KW-1185">Reference proteome</keyword>
<dbReference type="PANTHER" id="PTHR36966">
    <property type="entry name" value="REP-ASSOCIATED TYROSINE TRANSPOSASE"/>
    <property type="match status" value="1"/>
</dbReference>
<dbReference type="InterPro" id="IPR052715">
    <property type="entry name" value="RAYT_transposase"/>
</dbReference>
<reference evidence="2 3" key="1">
    <citation type="submission" date="2020-06" db="EMBL/GenBank/DDBJ databases">
        <title>Pseudomonas eucalypticola sp. nov., an endophyte of Eucalyptus dunnii leaves with biocontrol ability of eucalyptus leaf blight.</title>
        <authorList>
            <person name="Liu Y."/>
            <person name="Song Z."/>
            <person name="Zeng H."/>
            <person name="Lu M."/>
            <person name="Wang X."/>
            <person name="Lian X."/>
            <person name="Zhang Q."/>
        </authorList>
    </citation>
    <scope>NUCLEOTIDE SEQUENCE [LARGE SCALE GENOMIC DNA]</scope>
    <source>
        <strain evidence="2 3">NP-1</strain>
    </source>
</reference>
<dbReference type="GO" id="GO:0004803">
    <property type="term" value="F:transposase activity"/>
    <property type="evidence" value="ECO:0007669"/>
    <property type="project" value="InterPro"/>
</dbReference>
<dbReference type="GO" id="GO:0043565">
    <property type="term" value="F:sequence-specific DNA binding"/>
    <property type="evidence" value="ECO:0007669"/>
    <property type="project" value="TreeGrafter"/>
</dbReference>
<accession>A0A7D5D9Z2</accession>
<dbReference type="Proteomes" id="UP000509568">
    <property type="component" value="Chromosome"/>
</dbReference>
<dbReference type="SUPFAM" id="SSF143422">
    <property type="entry name" value="Transposase IS200-like"/>
    <property type="match status" value="1"/>
</dbReference>
<dbReference type="InterPro" id="IPR002686">
    <property type="entry name" value="Transposase_17"/>
</dbReference>
<dbReference type="SMART" id="SM01321">
    <property type="entry name" value="Y1_Tnp"/>
    <property type="match status" value="1"/>
</dbReference>
<evidence type="ECO:0000259" key="1">
    <source>
        <dbReference type="SMART" id="SM01321"/>
    </source>
</evidence>
<dbReference type="PANTHER" id="PTHR36966:SF1">
    <property type="entry name" value="REP-ASSOCIATED TYROSINE TRANSPOSASE"/>
    <property type="match status" value="1"/>
</dbReference>
<dbReference type="NCBIfam" id="NF047646">
    <property type="entry name" value="REP_Tyr_transpos"/>
    <property type="match status" value="1"/>
</dbReference>
<dbReference type="KEGG" id="pez:HWQ56_15405"/>
<feature type="domain" description="Transposase IS200-like" evidence="1">
    <location>
        <begin position="17"/>
        <end position="131"/>
    </location>
</feature>
<evidence type="ECO:0000313" key="2">
    <source>
        <dbReference type="EMBL" id="QKZ05101.1"/>
    </source>
</evidence>
<dbReference type="Pfam" id="PF01797">
    <property type="entry name" value="Y1_Tnp"/>
    <property type="match status" value="1"/>
</dbReference>
<name>A0A7D5D9Z2_9PSED</name>
<gene>
    <name evidence="2" type="ORF">HWQ56_15405</name>
</gene>
<organism evidence="2 3">
    <name type="scientific">Pseudomonas eucalypticola</name>
    <dbReference type="NCBI Taxonomy" id="2599595"/>
    <lineage>
        <taxon>Bacteria</taxon>
        <taxon>Pseudomonadati</taxon>
        <taxon>Pseudomonadota</taxon>
        <taxon>Gammaproteobacteria</taxon>
        <taxon>Pseudomonadales</taxon>
        <taxon>Pseudomonadaceae</taxon>
        <taxon>Pseudomonas</taxon>
    </lineage>
</organism>
<protein>
    <submittedName>
        <fullName evidence="2">Transposase</fullName>
    </submittedName>
</protein>